<evidence type="ECO:0000313" key="4">
    <source>
        <dbReference type="Proteomes" id="UP000800200"/>
    </source>
</evidence>
<dbReference type="EMBL" id="ML994676">
    <property type="protein sequence ID" value="KAF2178297.1"/>
    <property type="molecule type" value="Genomic_DNA"/>
</dbReference>
<feature type="compositionally biased region" description="Polar residues" evidence="1">
    <location>
        <begin position="231"/>
        <end position="240"/>
    </location>
</feature>
<feature type="compositionally biased region" description="Basic and acidic residues" evidence="1">
    <location>
        <begin position="21"/>
        <end position="42"/>
    </location>
</feature>
<dbReference type="InterPro" id="IPR004827">
    <property type="entry name" value="bZIP"/>
</dbReference>
<dbReference type="OrthoDB" id="2245989at2759"/>
<sequence length="254" mass="28563">MTSNTSQQLPSSSKPGRKRMQSGERLEATAKKPKKVNSEIRKQQNRIASRNYREKRKRKLQYLQHLLQDQPPTDQQPPKIPEANHEARTRSISAEYRVPAQAIDSVSLPSGTDFNSLSSNGNMIDPATTTFNSHPLATSQPFAHLDPSWNASIYDRPAQVNVTLWNVPQWIPSIDFTPQMHAGSEDFQFIPPHTQQVFDQIPTPSQQHQEPANADLFILGSYGHCRRPAGQSQGISSCVTSRKPFNPSKHSVYI</sequence>
<protein>
    <recommendedName>
        <fullName evidence="2">BZIP domain-containing protein</fullName>
    </recommendedName>
</protein>
<feature type="region of interest" description="Disordered" evidence="1">
    <location>
        <begin position="1"/>
        <end position="88"/>
    </location>
</feature>
<keyword evidence="4" id="KW-1185">Reference proteome</keyword>
<dbReference type="PROSITE" id="PS00036">
    <property type="entry name" value="BZIP_BASIC"/>
    <property type="match status" value="1"/>
</dbReference>
<feature type="region of interest" description="Disordered" evidence="1">
    <location>
        <begin position="231"/>
        <end position="254"/>
    </location>
</feature>
<feature type="domain" description="BZIP" evidence="2">
    <location>
        <begin position="41"/>
        <end position="55"/>
    </location>
</feature>
<proteinExistence type="predicted"/>
<reference evidence="3" key="1">
    <citation type="journal article" date="2020" name="Stud. Mycol.">
        <title>101 Dothideomycetes genomes: a test case for predicting lifestyles and emergence of pathogens.</title>
        <authorList>
            <person name="Haridas S."/>
            <person name="Albert R."/>
            <person name="Binder M."/>
            <person name="Bloem J."/>
            <person name="Labutti K."/>
            <person name="Salamov A."/>
            <person name="Andreopoulos B."/>
            <person name="Baker S."/>
            <person name="Barry K."/>
            <person name="Bills G."/>
            <person name="Bluhm B."/>
            <person name="Cannon C."/>
            <person name="Castanera R."/>
            <person name="Culley D."/>
            <person name="Daum C."/>
            <person name="Ezra D."/>
            <person name="Gonzalez J."/>
            <person name="Henrissat B."/>
            <person name="Kuo A."/>
            <person name="Liang C."/>
            <person name="Lipzen A."/>
            <person name="Lutzoni F."/>
            <person name="Magnuson J."/>
            <person name="Mondo S."/>
            <person name="Nolan M."/>
            <person name="Ohm R."/>
            <person name="Pangilinan J."/>
            <person name="Park H.-J."/>
            <person name="Ramirez L."/>
            <person name="Alfaro M."/>
            <person name="Sun H."/>
            <person name="Tritt A."/>
            <person name="Yoshinaga Y."/>
            <person name="Zwiers L.-H."/>
            <person name="Turgeon B."/>
            <person name="Goodwin S."/>
            <person name="Spatafora J."/>
            <person name="Crous P."/>
            <person name="Grigoriev I."/>
        </authorList>
    </citation>
    <scope>NUCLEOTIDE SEQUENCE</scope>
    <source>
        <strain evidence="3">CBS 207.26</strain>
    </source>
</reference>
<organism evidence="3 4">
    <name type="scientific">Zopfia rhizophila CBS 207.26</name>
    <dbReference type="NCBI Taxonomy" id="1314779"/>
    <lineage>
        <taxon>Eukaryota</taxon>
        <taxon>Fungi</taxon>
        <taxon>Dikarya</taxon>
        <taxon>Ascomycota</taxon>
        <taxon>Pezizomycotina</taxon>
        <taxon>Dothideomycetes</taxon>
        <taxon>Dothideomycetes incertae sedis</taxon>
        <taxon>Zopfiaceae</taxon>
        <taxon>Zopfia</taxon>
    </lineage>
</organism>
<gene>
    <name evidence="3" type="ORF">K469DRAFT_335355</name>
</gene>
<dbReference type="CDD" id="cd14686">
    <property type="entry name" value="bZIP"/>
    <property type="match status" value="1"/>
</dbReference>
<evidence type="ECO:0000259" key="2">
    <source>
        <dbReference type="PROSITE" id="PS00036"/>
    </source>
</evidence>
<name>A0A6A6DFR2_9PEZI</name>
<dbReference type="GO" id="GO:0003700">
    <property type="term" value="F:DNA-binding transcription factor activity"/>
    <property type="evidence" value="ECO:0007669"/>
    <property type="project" value="InterPro"/>
</dbReference>
<evidence type="ECO:0000256" key="1">
    <source>
        <dbReference type="SAM" id="MobiDB-lite"/>
    </source>
</evidence>
<accession>A0A6A6DFR2</accession>
<dbReference type="AlphaFoldDB" id="A0A6A6DFR2"/>
<evidence type="ECO:0000313" key="3">
    <source>
        <dbReference type="EMBL" id="KAF2178297.1"/>
    </source>
</evidence>
<dbReference type="Proteomes" id="UP000800200">
    <property type="component" value="Unassembled WGS sequence"/>
</dbReference>
<feature type="compositionally biased region" description="Polar residues" evidence="1">
    <location>
        <begin position="1"/>
        <end position="14"/>
    </location>
</feature>